<protein>
    <submittedName>
        <fullName evidence="2">Uncharacterized protein</fullName>
    </submittedName>
</protein>
<name>A0A086K7H1_TOXGO</name>
<dbReference type="Proteomes" id="UP000028837">
    <property type="component" value="Unassembled WGS sequence"/>
</dbReference>
<dbReference type="AlphaFoldDB" id="A0A086K7H1"/>
<evidence type="ECO:0000256" key="1">
    <source>
        <dbReference type="SAM" id="MobiDB-lite"/>
    </source>
</evidence>
<dbReference type="EMBL" id="AHZU02000780">
    <property type="protein sequence ID" value="KFG40339.1"/>
    <property type="molecule type" value="Genomic_DNA"/>
</dbReference>
<organism evidence="2 3">
    <name type="scientific">Toxoplasma gondii GAB2-2007-GAL-DOM2</name>
    <dbReference type="NCBI Taxonomy" id="1130820"/>
    <lineage>
        <taxon>Eukaryota</taxon>
        <taxon>Sar</taxon>
        <taxon>Alveolata</taxon>
        <taxon>Apicomplexa</taxon>
        <taxon>Conoidasida</taxon>
        <taxon>Coccidia</taxon>
        <taxon>Eucoccidiorida</taxon>
        <taxon>Eimeriorina</taxon>
        <taxon>Sarcocystidae</taxon>
        <taxon>Toxoplasma</taxon>
    </lineage>
</organism>
<feature type="region of interest" description="Disordered" evidence="1">
    <location>
        <begin position="292"/>
        <end position="359"/>
    </location>
</feature>
<dbReference type="VEuPathDB" id="ToxoDB:TGDOM2_213290"/>
<feature type="region of interest" description="Disordered" evidence="1">
    <location>
        <begin position="218"/>
        <end position="258"/>
    </location>
</feature>
<evidence type="ECO:0000313" key="2">
    <source>
        <dbReference type="EMBL" id="KFG40339.1"/>
    </source>
</evidence>
<dbReference type="OrthoDB" id="10647382at2759"/>
<accession>A0A086K7H1</accession>
<sequence>MGFFEGMSVAQARVSAWLNHMQGMQKLARTVLDAGDQKAGELHEFEAKAADKLSCPLQHRVPLTELSVCDVLPPQDSAVHYPLASVFSGKTACSLTTVEPHSSGMCQSFKRGSVNLPETSKSCLREDGETALCLISRHTDRPRPAEKRNCCHHAAGYEGVSVRQSLPVCTAQTQGALIHAVRSCGRETGSLPRTIGSSKRNTYSSDTLIVIHEGTRSPVTAEAVPTSRRTQAGSSREVQMPKHPPNTAQASPPSVEEKALAFAKTSAGVQASLRTYPHFVPDSPSAREITGSIKRREAERNVNNAEEPDPWQARCSVDKREPGKLLADSSSYTRGGRKCRAVSAEPDSDGSRDRRRSFKDGTRDLKVPLLTAWQFFKELHELVRETGDLRDYICETYGVARVHKYSQSVLKQQRGETVPVSVCDGVDCSLSDDSLSTITKSSLRSMTSHVSSSLSISALQAATRGVTANVSSSFCQLRLPTMESRNVKQTNLRQSARREQRDLLDMLQTHILSQIYESEIHDAQDIFEASPSSNSFSDSLSFLEDVVDVLMHYPSDEEA</sequence>
<proteinExistence type="predicted"/>
<feature type="compositionally biased region" description="Polar residues" evidence="1">
    <location>
        <begin position="227"/>
        <end position="237"/>
    </location>
</feature>
<reference evidence="2 3" key="1">
    <citation type="submission" date="2014-02" db="EMBL/GenBank/DDBJ databases">
        <authorList>
            <person name="Sibley D."/>
            <person name="Venepally P."/>
            <person name="Karamycheva S."/>
            <person name="Hadjithomas M."/>
            <person name="Khan A."/>
            <person name="Brunk B."/>
            <person name="Roos D."/>
            <person name="Caler E."/>
            <person name="Lorenzi H."/>
        </authorList>
    </citation>
    <scope>NUCLEOTIDE SEQUENCE [LARGE SCALE GENOMIC DNA]</scope>
    <source>
        <strain evidence="2 3">GAB2-2007-GAL-DOM2</strain>
    </source>
</reference>
<gene>
    <name evidence="2" type="ORF">TGDOM2_213290</name>
</gene>
<comment type="caution">
    <text evidence="2">The sequence shown here is derived from an EMBL/GenBank/DDBJ whole genome shotgun (WGS) entry which is preliminary data.</text>
</comment>
<evidence type="ECO:0000313" key="3">
    <source>
        <dbReference type="Proteomes" id="UP000028837"/>
    </source>
</evidence>